<dbReference type="PROSITE" id="PS50144">
    <property type="entry name" value="MATH"/>
    <property type="match status" value="1"/>
</dbReference>
<dbReference type="AlphaFoldDB" id="A0A232EWW9"/>
<feature type="chain" id="PRO_5012036913" description="MATH domain-containing protein" evidence="1">
    <location>
        <begin position="42"/>
        <end position="197"/>
    </location>
</feature>
<protein>
    <recommendedName>
        <fullName evidence="2">MATH domain-containing protein</fullName>
    </recommendedName>
</protein>
<dbReference type="Proteomes" id="UP000215335">
    <property type="component" value="Unassembled WGS sequence"/>
</dbReference>
<dbReference type="STRING" id="543379.A0A232EWW9"/>
<gene>
    <name evidence="3" type="ORF">TSAR_012835</name>
</gene>
<dbReference type="PANTHER" id="PTHR46162:SF2">
    <property type="entry name" value="ANKYRIN REPEAT-CONTAINING PROTEIN-RELATED"/>
    <property type="match status" value="1"/>
</dbReference>
<evidence type="ECO:0000259" key="2">
    <source>
        <dbReference type="PROSITE" id="PS50144"/>
    </source>
</evidence>
<feature type="signal peptide" evidence="1">
    <location>
        <begin position="1"/>
        <end position="41"/>
    </location>
</feature>
<accession>A0A232EWW9</accession>
<organism evidence="3 4">
    <name type="scientific">Trichomalopsis sarcophagae</name>
    <dbReference type="NCBI Taxonomy" id="543379"/>
    <lineage>
        <taxon>Eukaryota</taxon>
        <taxon>Metazoa</taxon>
        <taxon>Ecdysozoa</taxon>
        <taxon>Arthropoda</taxon>
        <taxon>Hexapoda</taxon>
        <taxon>Insecta</taxon>
        <taxon>Pterygota</taxon>
        <taxon>Neoptera</taxon>
        <taxon>Endopterygota</taxon>
        <taxon>Hymenoptera</taxon>
        <taxon>Apocrita</taxon>
        <taxon>Proctotrupomorpha</taxon>
        <taxon>Chalcidoidea</taxon>
        <taxon>Pteromalidae</taxon>
        <taxon>Pteromalinae</taxon>
        <taxon>Trichomalopsis</taxon>
    </lineage>
</organism>
<name>A0A232EWW9_9HYME</name>
<dbReference type="Pfam" id="PF22486">
    <property type="entry name" value="MATH_2"/>
    <property type="match status" value="1"/>
</dbReference>
<proteinExistence type="predicted"/>
<dbReference type="Gene3D" id="2.60.210.10">
    <property type="entry name" value="Apoptosis, Tumor Necrosis Factor Receptor Associated Protein 2, Chain A"/>
    <property type="match status" value="1"/>
</dbReference>
<keyword evidence="1" id="KW-0732">Signal</keyword>
<keyword evidence="4" id="KW-1185">Reference proteome</keyword>
<dbReference type="SUPFAM" id="SSF49599">
    <property type="entry name" value="TRAF domain-like"/>
    <property type="match status" value="1"/>
</dbReference>
<dbReference type="InterPro" id="IPR002083">
    <property type="entry name" value="MATH/TRAF_dom"/>
</dbReference>
<sequence>MKDTNIMDQDTACKSFRSTKKLFDHLCLLLFISSLPRLTLATVSTSDVDQIGFTQIKLVKFSYLWRVQNFSLYAEAKGEKLNSPPFFSEESERYNWNLLLYPRGISNGNYLSVFLQYVAGNALKVKAEYKISILNSSYDEIRTIRAFGTFDRNGVEYGSPSIIDRAYVLNATNHVLRNDELAIYAEVTEFRIIRRPK</sequence>
<dbReference type="PANTHER" id="PTHR46162">
    <property type="entry name" value="TRAF-LIKE FAMILY PROTEIN"/>
    <property type="match status" value="1"/>
</dbReference>
<dbReference type="InterPro" id="IPR008974">
    <property type="entry name" value="TRAF-like"/>
</dbReference>
<feature type="domain" description="MATH" evidence="2">
    <location>
        <begin position="60"/>
        <end position="187"/>
    </location>
</feature>
<reference evidence="3 4" key="1">
    <citation type="journal article" date="2017" name="Curr. Biol.">
        <title>The Evolution of Venom by Co-option of Single-Copy Genes.</title>
        <authorList>
            <person name="Martinson E.O."/>
            <person name="Mrinalini"/>
            <person name="Kelkar Y.D."/>
            <person name="Chang C.H."/>
            <person name="Werren J.H."/>
        </authorList>
    </citation>
    <scope>NUCLEOTIDE SEQUENCE [LARGE SCALE GENOMIC DNA]</scope>
    <source>
        <strain evidence="3 4">Alberta</strain>
        <tissue evidence="3">Whole body</tissue>
    </source>
</reference>
<evidence type="ECO:0000313" key="3">
    <source>
        <dbReference type="EMBL" id="OXU22843.1"/>
    </source>
</evidence>
<dbReference type="EMBL" id="NNAY01001814">
    <property type="protein sequence ID" value="OXU22843.1"/>
    <property type="molecule type" value="Genomic_DNA"/>
</dbReference>
<evidence type="ECO:0000313" key="4">
    <source>
        <dbReference type="Proteomes" id="UP000215335"/>
    </source>
</evidence>
<comment type="caution">
    <text evidence="3">The sequence shown here is derived from an EMBL/GenBank/DDBJ whole genome shotgun (WGS) entry which is preliminary data.</text>
</comment>
<evidence type="ECO:0000256" key="1">
    <source>
        <dbReference type="SAM" id="SignalP"/>
    </source>
</evidence>